<reference evidence="1 2" key="1">
    <citation type="submission" date="2024-11" db="EMBL/GenBank/DDBJ databases">
        <authorList>
            <person name="Lucas J.A."/>
        </authorList>
    </citation>
    <scope>NUCLEOTIDE SEQUENCE [LARGE SCALE GENOMIC DNA]</scope>
    <source>
        <strain evidence="1 2">Z 5.4</strain>
    </source>
</reference>
<protein>
    <recommendedName>
        <fullName evidence="3">RES domain-containing protein</fullName>
    </recommendedName>
</protein>
<comment type="caution">
    <text evidence="1">The sequence shown here is derived from an EMBL/GenBank/DDBJ whole genome shotgun (WGS) entry which is preliminary data.</text>
</comment>
<gene>
    <name evidence="1" type="ORF">ACJEBI_13745</name>
</gene>
<dbReference type="EMBL" id="JBJHQH010000009">
    <property type="protein sequence ID" value="MFK9092544.1"/>
    <property type="molecule type" value="Genomic_DNA"/>
</dbReference>
<dbReference type="RefSeq" id="WP_406581120.1">
    <property type="nucleotide sequence ID" value="NZ_JBJHQH010000009.1"/>
</dbReference>
<dbReference type="Proteomes" id="UP001623041">
    <property type="component" value="Unassembled WGS sequence"/>
</dbReference>
<accession>A0ABW8RIG6</accession>
<sequence length="529" mass="62172">MEALQKAKEGLKEALDNKDFESLTYYINYFFPSLGKRVSNELNGDQIKIAEHYLEYFNELSVIPDILSNDLINLPKKRNSDIDYYDFLERLFSNYQELIKNYDDTFNIQLNVSGEIELICKSILDSVKTYYIGHPSSAFNKLNDGLTQIKKHLGFFMGTEVAPPPFLFRMRYSNGKNHELNNSEMYHIPFEKRHLVATQRYSIPGLPCLYLGNTAYVCWEELERPLLENTQTSIFSVAQSYIKVLDFGLRPIDMYQFHKETVFQRTKPALTQEEVGELQSFLIIWPLIASCSTQVAFRNSPFKPEYIVPQLILQWIMNNPEYDGIRYFSVKESCQKNDYKLIQNYVFPAKNHENNGHCKVLKQKLANSEGLPWQLFKIQPGNYPPLNYENFSLTNNFSIPYVQTDFSELESFLRERAKVQGDFVYRVSLEPDVIDNVTTFFSENKLLIQELLNEILDLNPYKAFITRIEPKIDRQELIITFGYKHSPEQFYNKKFVIYALNDFHEQLKSKLQIAPTIKLIKYEWMLQEK</sequence>
<evidence type="ECO:0000313" key="1">
    <source>
        <dbReference type="EMBL" id="MFK9092544.1"/>
    </source>
</evidence>
<organism evidence="1 2">
    <name type="scientific">Bacillus salipaludis</name>
    <dbReference type="NCBI Taxonomy" id="2547811"/>
    <lineage>
        <taxon>Bacteria</taxon>
        <taxon>Bacillati</taxon>
        <taxon>Bacillota</taxon>
        <taxon>Bacilli</taxon>
        <taxon>Bacillales</taxon>
        <taxon>Bacillaceae</taxon>
        <taxon>Bacillus</taxon>
    </lineage>
</organism>
<evidence type="ECO:0000313" key="2">
    <source>
        <dbReference type="Proteomes" id="UP001623041"/>
    </source>
</evidence>
<name>A0ABW8RIG6_9BACI</name>
<keyword evidence="2" id="KW-1185">Reference proteome</keyword>
<evidence type="ECO:0008006" key="3">
    <source>
        <dbReference type="Google" id="ProtNLM"/>
    </source>
</evidence>
<proteinExistence type="predicted"/>